<dbReference type="RefSeq" id="WP_012993282.1">
    <property type="nucleotide sequence ID" value="NZ_NBZD01000001.1"/>
</dbReference>
<protein>
    <submittedName>
        <fullName evidence="2">Transcriptional regulator</fullName>
    </submittedName>
</protein>
<sequence length="128" mass="14498">MRILIGLKRCSTCKNVEKILKDKNLVYEYREIDKHRPTKDELSAWAKNYGVPLSKLFNTSGVIYREQHLAERRKSMSEDEQIELLAGNGMLVKRPILLSDEPGEPSILVGRDISKKIDAANAVSTAKN</sequence>
<reference evidence="3" key="1">
    <citation type="submission" date="2017-04" db="EMBL/GenBank/DDBJ databases">
        <authorList>
            <person name="Bumgarner R.E."/>
            <person name="Fredricks D.N."/>
            <person name="Srinivasan S."/>
        </authorList>
    </citation>
    <scope>NUCLEOTIDE SEQUENCE [LARGE SCALE GENOMIC DNA]</scope>
    <source>
        <strain evidence="3">KA00405</strain>
    </source>
</reference>
<dbReference type="PANTHER" id="PTHR30041:SF8">
    <property type="entry name" value="PROTEIN YFFB"/>
    <property type="match status" value="1"/>
</dbReference>
<dbReference type="PROSITE" id="PS51353">
    <property type="entry name" value="ARSC"/>
    <property type="match status" value="1"/>
</dbReference>
<dbReference type="Proteomes" id="UP000236394">
    <property type="component" value="Unassembled WGS sequence"/>
</dbReference>
<proteinExistence type="inferred from homology"/>
<dbReference type="SUPFAM" id="SSF52833">
    <property type="entry name" value="Thioredoxin-like"/>
    <property type="match status" value="1"/>
</dbReference>
<dbReference type="Gene3D" id="3.40.30.10">
    <property type="entry name" value="Glutaredoxin"/>
    <property type="match status" value="1"/>
</dbReference>
<dbReference type="AlphaFoldDB" id="A0A2J8B4W8"/>
<dbReference type="EMBL" id="NBZD01000001">
    <property type="protein sequence ID" value="PNH19815.1"/>
    <property type="molecule type" value="Genomic_DNA"/>
</dbReference>
<evidence type="ECO:0000256" key="1">
    <source>
        <dbReference type="PROSITE-ProRule" id="PRU01282"/>
    </source>
</evidence>
<comment type="caution">
    <text evidence="2">The sequence shown here is derived from an EMBL/GenBank/DDBJ whole genome shotgun (WGS) entry which is preliminary data.</text>
</comment>
<dbReference type="PANTHER" id="PTHR30041">
    <property type="entry name" value="ARSENATE REDUCTASE"/>
    <property type="match status" value="1"/>
</dbReference>
<dbReference type="InterPro" id="IPR036249">
    <property type="entry name" value="Thioredoxin-like_sf"/>
</dbReference>
<name>A0A2J8B4W8_9FIRM</name>
<dbReference type="InterPro" id="IPR006660">
    <property type="entry name" value="Arsenate_reductase-like"/>
</dbReference>
<evidence type="ECO:0000313" key="2">
    <source>
        <dbReference type="EMBL" id="PNH19815.1"/>
    </source>
</evidence>
<comment type="similarity">
    <text evidence="1">Belongs to the ArsC family.</text>
</comment>
<accession>A0A2J8B4W8</accession>
<dbReference type="Pfam" id="PF03960">
    <property type="entry name" value="ArsC"/>
    <property type="match status" value="1"/>
</dbReference>
<dbReference type="OMA" id="PMRNTSG"/>
<organism evidence="2 3">
    <name type="scientific">Mageeibacillus indolicus</name>
    <dbReference type="NCBI Taxonomy" id="884684"/>
    <lineage>
        <taxon>Bacteria</taxon>
        <taxon>Bacillati</taxon>
        <taxon>Bacillota</taxon>
        <taxon>Clostridia</taxon>
        <taxon>Eubacteriales</taxon>
        <taxon>Oscillospiraceae</taxon>
        <taxon>Mageeibacillus</taxon>
    </lineage>
</organism>
<evidence type="ECO:0000313" key="3">
    <source>
        <dbReference type="Proteomes" id="UP000236394"/>
    </source>
</evidence>
<gene>
    <name evidence="2" type="ORF">B7R76_02760</name>
</gene>